<dbReference type="InterPro" id="IPR000914">
    <property type="entry name" value="SBP_5_dom"/>
</dbReference>
<dbReference type="CDD" id="cd08503">
    <property type="entry name" value="PBP2_NikA_DppA_OppA_like_17"/>
    <property type="match status" value="1"/>
</dbReference>
<dbReference type="GO" id="GO:0030288">
    <property type="term" value="C:outer membrane-bounded periplasmic space"/>
    <property type="evidence" value="ECO:0007669"/>
    <property type="project" value="UniProtKB-ARBA"/>
</dbReference>
<dbReference type="Pfam" id="PF00496">
    <property type="entry name" value="SBP_bac_5"/>
    <property type="match status" value="1"/>
</dbReference>
<comment type="subcellular location">
    <subcellularLocation>
        <location evidence="1">Cell envelope</location>
    </subcellularLocation>
</comment>
<evidence type="ECO:0000256" key="4">
    <source>
        <dbReference type="ARBA" id="ARBA00022729"/>
    </source>
</evidence>
<evidence type="ECO:0000259" key="6">
    <source>
        <dbReference type="Pfam" id="PF00496"/>
    </source>
</evidence>
<comment type="similarity">
    <text evidence="2">Belongs to the bacterial solute-binding protein 5 family.</text>
</comment>
<dbReference type="Gene3D" id="3.10.105.10">
    <property type="entry name" value="Dipeptide-binding Protein, Domain 3"/>
    <property type="match status" value="1"/>
</dbReference>
<dbReference type="GO" id="GO:0015833">
    <property type="term" value="P:peptide transport"/>
    <property type="evidence" value="ECO:0007669"/>
    <property type="project" value="TreeGrafter"/>
</dbReference>
<dbReference type="SUPFAM" id="SSF53850">
    <property type="entry name" value="Periplasmic binding protein-like II"/>
    <property type="match status" value="1"/>
</dbReference>
<gene>
    <name evidence="7" type="ORF">ENM21_05080</name>
</gene>
<reference evidence="7" key="1">
    <citation type="journal article" date="2020" name="mSystems">
        <title>Genome- and Community-Level Interaction Insights into Carbon Utilization and Element Cycling Functions of Hydrothermarchaeota in Hydrothermal Sediment.</title>
        <authorList>
            <person name="Zhou Z."/>
            <person name="Liu Y."/>
            <person name="Xu W."/>
            <person name="Pan J."/>
            <person name="Luo Z.H."/>
            <person name="Li M."/>
        </authorList>
    </citation>
    <scope>NUCLEOTIDE SEQUENCE [LARGE SCALE GENOMIC DNA]</scope>
    <source>
        <strain evidence="7">SpSt-1065</strain>
    </source>
</reference>
<dbReference type="InterPro" id="IPR030678">
    <property type="entry name" value="Peptide/Ni-bd"/>
</dbReference>
<dbReference type="Gene3D" id="3.40.190.10">
    <property type="entry name" value="Periplasmic binding protein-like II"/>
    <property type="match status" value="1"/>
</dbReference>
<evidence type="ECO:0000256" key="1">
    <source>
        <dbReference type="ARBA" id="ARBA00004196"/>
    </source>
</evidence>
<dbReference type="PANTHER" id="PTHR30290">
    <property type="entry name" value="PERIPLASMIC BINDING COMPONENT OF ABC TRANSPORTER"/>
    <property type="match status" value="1"/>
</dbReference>
<evidence type="ECO:0000256" key="3">
    <source>
        <dbReference type="ARBA" id="ARBA00022448"/>
    </source>
</evidence>
<dbReference type="GO" id="GO:1904680">
    <property type="term" value="F:peptide transmembrane transporter activity"/>
    <property type="evidence" value="ECO:0007669"/>
    <property type="project" value="TreeGrafter"/>
</dbReference>
<name>A0A7C5RU17_THERO</name>
<evidence type="ECO:0000313" key="7">
    <source>
        <dbReference type="EMBL" id="HHM96569.1"/>
    </source>
</evidence>
<keyword evidence="3" id="KW-0813">Transport</keyword>
<dbReference type="AlphaFoldDB" id="A0A7C5RU17"/>
<proteinExistence type="inferred from homology"/>
<organism evidence="7">
    <name type="scientific">Thermomicrobium roseum</name>
    <dbReference type="NCBI Taxonomy" id="500"/>
    <lineage>
        <taxon>Bacteria</taxon>
        <taxon>Pseudomonadati</taxon>
        <taxon>Thermomicrobiota</taxon>
        <taxon>Thermomicrobia</taxon>
        <taxon>Thermomicrobiales</taxon>
        <taxon>Thermomicrobiaceae</taxon>
        <taxon>Thermomicrobium</taxon>
    </lineage>
</organism>
<feature type="region of interest" description="Disordered" evidence="5">
    <location>
        <begin position="58"/>
        <end position="90"/>
    </location>
</feature>
<evidence type="ECO:0000256" key="2">
    <source>
        <dbReference type="ARBA" id="ARBA00005695"/>
    </source>
</evidence>
<dbReference type="EMBL" id="DRWX01000239">
    <property type="protein sequence ID" value="HHM96569.1"/>
    <property type="molecule type" value="Genomic_DNA"/>
</dbReference>
<evidence type="ECO:0000256" key="5">
    <source>
        <dbReference type="SAM" id="MobiDB-lite"/>
    </source>
</evidence>
<protein>
    <submittedName>
        <fullName evidence="7">Peptide ABC transporter substrate-binding protein</fullName>
    </submittedName>
</protein>
<dbReference type="PANTHER" id="PTHR30290:SF10">
    <property type="entry name" value="PERIPLASMIC OLIGOPEPTIDE-BINDING PROTEIN-RELATED"/>
    <property type="match status" value="1"/>
</dbReference>
<keyword evidence="4" id="KW-0732">Signal</keyword>
<dbReference type="InterPro" id="IPR039424">
    <property type="entry name" value="SBP_5"/>
</dbReference>
<feature type="domain" description="Solute-binding protein family 5" evidence="6">
    <location>
        <begin position="139"/>
        <end position="459"/>
    </location>
</feature>
<accession>A0A7C5RU17</accession>
<sequence length="575" mass="63889">MEVHWGHHERVKLHPVVEHLLDEYRAGRLSRRDFLRRAAVFGTAPSVAAALLAACSGTTPSPTPTSGPVEQTAPTPTAEQAIPTMSSPSPQARAIPVLRAAILMPAGRIHPVTVADEGGLCVLGQVGEYLCWSDRDLMLRPMLAERWEGSADARVWTFSLRSGVRFHDGRPMTVRDVAATFQRLADPNVGSNALSAYRGILTPEGVQIVDERTIRFELERPFSNFPYLVSSDTYNAVIMPEDLGDNYENTFIGTGPFRLKEYQPRVKVVFVRNPDYWGRPAGPDEIELRFYEDESARLLAFQGREVDVIARVTSLGAESLASVPDAAFIDFSSATHLQVHMRTDMEPFADRRVRQALALCLDRVGVVEGILLGKGDLGNDHPFAPVYPSTDRSVPQRQQDLEKARRLLEEAGYGGLSVKLVSWRGIEIPDLAAVLQQNARQVGIQLELELTDAGTYYGKAVFGESPWLDSVLGITDYGHRGSPDTYLRASLRSDGVWNAAHFRNEQYDRLVDEYAAAVDLQRQRQIARQIQELLLEETPLIIPFFNRFITAVRKGLQGIEPTAIGHLRLAEAQMV</sequence>
<dbReference type="PIRSF" id="PIRSF002741">
    <property type="entry name" value="MppA"/>
    <property type="match status" value="1"/>
</dbReference>
<dbReference type="GO" id="GO:0043190">
    <property type="term" value="C:ATP-binding cassette (ABC) transporter complex"/>
    <property type="evidence" value="ECO:0007669"/>
    <property type="project" value="InterPro"/>
</dbReference>
<comment type="caution">
    <text evidence="7">The sequence shown here is derived from an EMBL/GenBank/DDBJ whole genome shotgun (WGS) entry which is preliminary data.</text>
</comment>
<feature type="compositionally biased region" description="Low complexity" evidence="5">
    <location>
        <begin position="58"/>
        <end position="68"/>
    </location>
</feature>
<feature type="compositionally biased region" description="Polar residues" evidence="5">
    <location>
        <begin position="72"/>
        <end position="90"/>
    </location>
</feature>